<dbReference type="PROSITE" id="PS51257">
    <property type="entry name" value="PROKAR_LIPOPROTEIN"/>
    <property type="match status" value="1"/>
</dbReference>
<name>A0ABZ0VUH9_9HYPH</name>
<proteinExistence type="predicted"/>
<dbReference type="RefSeq" id="WP_322414717.1">
    <property type="nucleotide sequence ID" value="NZ_CP139858.1"/>
</dbReference>
<reference evidence="1 2" key="1">
    <citation type="submission" date="2023-11" db="EMBL/GenBank/DDBJ databases">
        <authorList>
            <person name="Panchal A.K."/>
            <person name="Meaney J.S."/>
            <person name="Karas B.J."/>
            <person name="diCenzo G.C."/>
        </authorList>
    </citation>
    <scope>NUCLEOTIDE SEQUENCE [LARGE SCALE GENOMIC DNA]</scope>
    <source>
        <strain evidence="1 2">NZP2235</strain>
    </source>
</reference>
<dbReference type="EMBL" id="CP139858">
    <property type="protein sequence ID" value="WQB99929.1"/>
    <property type="molecule type" value="Genomic_DNA"/>
</dbReference>
<evidence type="ECO:0000313" key="2">
    <source>
        <dbReference type="Proteomes" id="UP001322481"/>
    </source>
</evidence>
<protein>
    <submittedName>
        <fullName evidence="1">Uncharacterized protein</fullName>
    </submittedName>
</protein>
<gene>
    <name evidence="1" type="ORF">U0R22_004125</name>
</gene>
<keyword evidence="2" id="KW-1185">Reference proteome</keyword>
<sequence length="50" mass="5335">MKKIVFGVAALLLLVAFLAAVYSLIFGCPHGGSYRCVQGFNREVCGCPQS</sequence>
<evidence type="ECO:0000313" key="1">
    <source>
        <dbReference type="EMBL" id="WQB99929.1"/>
    </source>
</evidence>
<dbReference type="Proteomes" id="UP001322481">
    <property type="component" value="Chromosome"/>
</dbReference>
<accession>A0ABZ0VUH9</accession>
<organism evidence="1 2">
    <name type="scientific">Mesorhizobium huakuii</name>
    <dbReference type="NCBI Taxonomy" id="28104"/>
    <lineage>
        <taxon>Bacteria</taxon>
        <taxon>Pseudomonadati</taxon>
        <taxon>Pseudomonadota</taxon>
        <taxon>Alphaproteobacteria</taxon>
        <taxon>Hyphomicrobiales</taxon>
        <taxon>Phyllobacteriaceae</taxon>
        <taxon>Mesorhizobium</taxon>
    </lineage>
</organism>